<reference evidence="1" key="1">
    <citation type="journal article" date="2021" name="New Phytol.">
        <title>Evolutionary innovations through gain and loss of genes in the ectomycorrhizal Boletales.</title>
        <authorList>
            <person name="Wu G."/>
            <person name="Miyauchi S."/>
            <person name="Morin E."/>
            <person name="Kuo A."/>
            <person name="Drula E."/>
            <person name="Varga T."/>
            <person name="Kohler A."/>
            <person name="Feng B."/>
            <person name="Cao Y."/>
            <person name="Lipzen A."/>
            <person name="Daum C."/>
            <person name="Hundley H."/>
            <person name="Pangilinan J."/>
            <person name="Johnson J."/>
            <person name="Barry K."/>
            <person name="LaButti K."/>
            <person name="Ng V."/>
            <person name="Ahrendt S."/>
            <person name="Min B."/>
            <person name="Choi I.G."/>
            <person name="Park H."/>
            <person name="Plett J.M."/>
            <person name="Magnuson J."/>
            <person name="Spatafora J.W."/>
            <person name="Nagy L.G."/>
            <person name="Henrissat B."/>
            <person name="Grigoriev I.V."/>
            <person name="Yang Z.L."/>
            <person name="Xu J."/>
            <person name="Martin F.M."/>
        </authorList>
    </citation>
    <scope>NUCLEOTIDE SEQUENCE</scope>
    <source>
        <strain evidence="1">KUC20120723A-06</strain>
    </source>
</reference>
<organism evidence="1 2">
    <name type="scientific">Leucogyrophana mollusca</name>
    <dbReference type="NCBI Taxonomy" id="85980"/>
    <lineage>
        <taxon>Eukaryota</taxon>
        <taxon>Fungi</taxon>
        <taxon>Dikarya</taxon>
        <taxon>Basidiomycota</taxon>
        <taxon>Agaricomycotina</taxon>
        <taxon>Agaricomycetes</taxon>
        <taxon>Agaricomycetidae</taxon>
        <taxon>Boletales</taxon>
        <taxon>Boletales incertae sedis</taxon>
        <taxon>Leucogyrophana</taxon>
    </lineage>
</organism>
<protein>
    <submittedName>
        <fullName evidence="1">Uncharacterized protein</fullName>
    </submittedName>
</protein>
<evidence type="ECO:0000313" key="2">
    <source>
        <dbReference type="Proteomes" id="UP000790709"/>
    </source>
</evidence>
<name>A0ACB8BRN9_9AGAM</name>
<gene>
    <name evidence="1" type="ORF">BV22DRAFT_1031612</name>
</gene>
<accession>A0ACB8BRN9</accession>
<evidence type="ECO:0000313" key="1">
    <source>
        <dbReference type="EMBL" id="KAH7927568.1"/>
    </source>
</evidence>
<sequence>MAHTCGRWGMGAIVSCGWVRPSIAEALAATHWGAKVRLKIATPTSHQIRFEEYEDPRQIYADCAWPRSDNPAAISRWCICLNCGVAFSVKGFQQPFWWRSH</sequence>
<keyword evidence="2" id="KW-1185">Reference proteome</keyword>
<dbReference type="EMBL" id="MU266364">
    <property type="protein sequence ID" value="KAH7927568.1"/>
    <property type="molecule type" value="Genomic_DNA"/>
</dbReference>
<proteinExistence type="predicted"/>
<dbReference type="Proteomes" id="UP000790709">
    <property type="component" value="Unassembled WGS sequence"/>
</dbReference>
<comment type="caution">
    <text evidence="1">The sequence shown here is derived from an EMBL/GenBank/DDBJ whole genome shotgun (WGS) entry which is preliminary data.</text>
</comment>